<feature type="domain" description="F5/8 type C" evidence="1">
    <location>
        <begin position="340"/>
        <end position="437"/>
    </location>
</feature>
<comment type="caution">
    <text evidence="3">The sequence shown here is derived from an EMBL/GenBank/DDBJ whole genome shotgun (WGS) entry which is preliminary data.</text>
</comment>
<dbReference type="InterPro" id="IPR000421">
    <property type="entry name" value="FA58C"/>
</dbReference>
<proteinExistence type="predicted"/>
<evidence type="ECO:0000313" key="4">
    <source>
        <dbReference type="Proteomes" id="UP000482295"/>
    </source>
</evidence>
<organism evidence="3 4">
    <name type="scientific">Prevotella vespertina</name>
    <dbReference type="NCBI Taxonomy" id="2608404"/>
    <lineage>
        <taxon>Bacteria</taxon>
        <taxon>Pseudomonadati</taxon>
        <taxon>Bacteroidota</taxon>
        <taxon>Bacteroidia</taxon>
        <taxon>Bacteroidales</taxon>
        <taxon>Prevotellaceae</taxon>
        <taxon>Prevotella</taxon>
    </lineage>
</organism>
<evidence type="ECO:0000313" key="3">
    <source>
        <dbReference type="EMBL" id="MUL28144.1"/>
    </source>
</evidence>
<dbReference type="Proteomes" id="UP000482295">
    <property type="component" value="Unassembled WGS sequence"/>
</dbReference>
<dbReference type="PROSITE" id="PS51257">
    <property type="entry name" value="PROKAR_LIPOPROTEIN"/>
    <property type="match status" value="1"/>
</dbReference>
<dbReference type="InterPro" id="IPR013728">
    <property type="entry name" value="BT_3987-like_N"/>
</dbReference>
<dbReference type="EMBL" id="VVIQ01000007">
    <property type="protein sequence ID" value="MUL28144.1"/>
    <property type="molecule type" value="Genomic_DNA"/>
</dbReference>
<name>A0A7C9HG05_9BACT</name>
<dbReference type="Gene3D" id="2.60.40.1740">
    <property type="entry name" value="hypothetical protein (bacova_03559)"/>
    <property type="match status" value="1"/>
</dbReference>
<gene>
    <name evidence="3" type="ORF">F0475_07495</name>
</gene>
<evidence type="ECO:0000259" key="1">
    <source>
        <dbReference type="Pfam" id="PF00754"/>
    </source>
</evidence>
<dbReference type="AlphaFoldDB" id="A0A7C9HG05"/>
<dbReference type="Pfam" id="PF08522">
    <property type="entry name" value="BT_3987-like_N"/>
    <property type="match status" value="1"/>
</dbReference>
<protein>
    <submittedName>
        <fullName evidence="3">Discoidin domain-containing protein</fullName>
    </submittedName>
</protein>
<dbReference type="Gene3D" id="2.60.120.260">
    <property type="entry name" value="Galactose-binding domain-like"/>
    <property type="match status" value="1"/>
</dbReference>
<evidence type="ECO:0000259" key="2">
    <source>
        <dbReference type="Pfam" id="PF08522"/>
    </source>
</evidence>
<reference evidence="3 4" key="1">
    <citation type="submission" date="2019-09" db="EMBL/GenBank/DDBJ databases">
        <title>Prevotella A2879 sp. nov., isolated from an abscess of a patient.</title>
        <authorList>
            <person name="Buhl M."/>
            <person name="Oberhettinger P."/>
        </authorList>
    </citation>
    <scope>NUCLEOTIDE SEQUENCE [LARGE SCALE GENOMIC DNA]</scope>
    <source>
        <strain evidence="3 4">A2879</strain>
    </source>
</reference>
<sequence length="451" mass="49574">MKKNIYIIAVALAATTFTGCSHDYNYDGEYDIPGYFHGSDPRNNLVYFPTNVQEYTNDFVGDIPVGENSHTFNFTANISRNLTNATKIQVALAADAPLLATTYKDYQVATADQISLPNNGVFDFATGTTQVNIPVTVNNLQKITKPTVVPVRITPSSADLKNPSTNKQDYAYIVIQPKDVWTAKLIGEGGIAKIGASSTTYTSGTTLNIQFATTKQLTEDCKVGLERDNSLFKSEGEAKLAPEGIAVASQVSAKNLSDVQTTVTLQHPEKFTAEGLYILPMRAVYYDKAGNKHYIQGGEVLIPINVADIHFEASSSTPSGSKISSSDYTITTSRDFSYGSIEDMSDEDTEQYTYLPQGTTDLTIDLKQTTSVKGISLGIFVNEDYAYYPDYVKVYGSTDGSNWKLMSDKITMNQTTWNDIVATKTTNVRYLKIEYHTPEAFGSLSEIEIFK</sequence>
<accession>A0A7C9HG05</accession>
<dbReference type="RefSeq" id="WP_155716118.1">
    <property type="nucleotide sequence ID" value="NZ_VVIQ01000007.1"/>
</dbReference>
<keyword evidence="4" id="KW-1185">Reference proteome</keyword>
<dbReference type="Pfam" id="PF00754">
    <property type="entry name" value="F5_F8_type_C"/>
    <property type="match status" value="1"/>
</dbReference>
<dbReference type="SUPFAM" id="SSF49785">
    <property type="entry name" value="Galactose-binding domain-like"/>
    <property type="match status" value="1"/>
</dbReference>
<dbReference type="InterPro" id="IPR008979">
    <property type="entry name" value="Galactose-bd-like_sf"/>
</dbReference>
<feature type="domain" description="BT-3987-like N-terminal" evidence="2">
    <location>
        <begin position="44"/>
        <end position="158"/>
    </location>
</feature>